<keyword evidence="8" id="KW-0862">Zinc</keyword>
<organism evidence="17">
    <name type="scientific">Pseudozyma antarctica</name>
    <name type="common">Yeast</name>
    <name type="synonym">Candida antarctica</name>
    <dbReference type="NCBI Taxonomy" id="84753"/>
    <lineage>
        <taxon>Eukaryota</taxon>
        <taxon>Fungi</taxon>
        <taxon>Dikarya</taxon>
        <taxon>Basidiomycota</taxon>
        <taxon>Ustilaginomycotina</taxon>
        <taxon>Ustilaginomycetes</taxon>
        <taxon>Ustilaginales</taxon>
        <taxon>Ustilaginaceae</taxon>
        <taxon>Moesziomyces</taxon>
    </lineage>
</organism>
<dbReference type="GO" id="GO:0005743">
    <property type="term" value="C:mitochondrial inner membrane"/>
    <property type="evidence" value="ECO:0007669"/>
    <property type="project" value="UniProtKB-SubCell"/>
</dbReference>
<dbReference type="GO" id="GO:0046872">
    <property type="term" value="F:metal ion binding"/>
    <property type="evidence" value="ECO:0007669"/>
    <property type="project" value="UniProtKB-KW"/>
</dbReference>
<dbReference type="AlphaFoldDB" id="A0A081CFI8"/>
<keyword evidence="11" id="KW-0496">Mitochondrion</keyword>
<evidence type="ECO:0000256" key="2">
    <source>
        <dbReference type="ARBA" id="ARBA00006720"/>
    </source>
</evidence>
<evidence type="ECO:0000256" key="1">
    <source>
        <dbReference type="ARBA" id="ARBA00004137"/>
    </source>
</evidence>
<accession>A0A081CFI8</accession>
<keyword evidence="10" id="KW-0811">Translocation</keyword>
<evidence type="ECO:0000256" key="8">
    <source>
        <dbReference type="ARBA" id="ARBA00022833"/>
    </source>
</evidence>
<dbReference type="RefSeq" id="XP_014656638.1">
    <property type="nucleotide sequence ID" value="XM_014801152.1"/>
</dbReference>
<evidence type="ECO:0000259" key="16">
    <source>
        <dbReference type="Pfam" id="PF02953"/>
    </source>
</evidence>
<name>A0A081CFI8_PSEA2</name>
<dbReference type="PANTHER" id="PTHR11038:SF16">
    <property type="entry name" value="MITOCHONDRIAL IMPORT INNER MEMBRANE TRANSLOCASE SUBUNIT TIM10"/>
    <property type="match status" value="1"/>
</dbReference>
<dbReference type="GO" id="GO:0045039">
    <property type="term" value="P:protein insertion into mitochondrial inner membrane"/>
    <property type="evidence" value="ECO:0007669"/>
    <property type="project" value="TreeGrafter"/>
</dbReference>
<protein>
    <recommendedName>
        <fullName evidence="4">Mitochondrial import inner membrane translocase subunit TIM10</fullName>
    </recommendedName>
    <alternativeName>
        <fullName evidence="3 15">mitochondrial import inner membrane translocase subunit Tim10</fullName>
    </alternativeName>
</protein>
<dbReference type="GeneID" id="26304335"/>
<keyword evidence="14" id="KW-0143">Chaperone</keyword>
<evidence type="ECO:0000313" key="17">
    <source>
        <dbReference type="EMBL" id="GAK65434.1"/>
    </source>
</evidence>
<dbReference type="Pfam" id="PF02953">
    <property type="entry name" value="zf-Tim10_DDP"/>
    <property type="match status" value="1"/>
</dbReference>
<proteinExistence type="inferred from homology"/>
<dbReference type="InterPro" id="IPR035427">
    <property type="entry name" value="Tim10-like_dom_sf"/>
</dbReference>
<evidence type="ECO:0000256" key="10">
    <source>
        <dbReference type="ARBA" id="ARBA00023010"/>
    </source>
</evidence>
<evidence type="ECO:0000256" key="7">
    <source>
        <dbReference type="ARBA" id="ARBA00022792"/>
    </source>
</evidence>
<keyword evidence="5" id="KW-0813">Transport</keyword>
<dbReference type="HOGENOM" id="CLU_1547330_0_0_1"/>
<comment type="similarity">
    <text evidence="2">Belongs to the small Tim family.</text>
</comment>
<gene>
    <name evidence="17" type="ORF">PAN0_008c3651</name>
</gene>
<evidence type="ECO:0000256" key="13">
    <source>
        <dbReference type="ARBA" id="ARBA00023157"/>
    </source>
</evidence>
<evidence type="ECO:0000256" key="12">
    <source>
        <dbReference type="ARBA" id="ARBA00023136"/>
    </source>
</evidence>
<evidence type="ECO:0000256" key="14">
    <source>
        <dbReference type="ARBA" id="ARBA00023186"/>
    </source>
</evidence>
<dbReference type="EMBL" id="DF830075">
    <property type="protein sequence ID" value="GAK65434.1"/>
    <property type="molecule type" value="Genomic_DNA"/>
</dbReference>
<evidence type="ECO:0000256" key="6">
    <source>
        <dbReference type="ARBA" id="ARBA00022723"/>
    </source>
</evidence>
<dbReference type="InterPro" id="IPR004217">
    <property type="entry name" value="Tim10-like"/>
</dbReference>
<comment type="subcellular location">
    <subcellularLocation>
        <location evidence="1">Mitochondrion inner membrane</location>
        <topology evidence="1">Peripheral membrane protein</topology>
        <orientation evidence="1">Intermembrane side</orientation>
    </subcellularLocation>
</comment>
<dbReference type="FunFam" id="1.10.287.810:FF:000002">
    <property type="entry name" value="Mitochondrial import inner membrane translocase subunit tim10"/>
    <property type="match status" value="1"/>
</dbReference>
<keyword evidence="9" id="KW-0653">Protein transport</keyword>
<keyword evidence="18" id="KW-1185">Reference proteome</keyword>
<keyword evidence="12" id="KW-0472">Membrane</keyword>
<dbReference type="PANTHER" id="PTHR11038">
    <property type="entry name" value="MITOCHONDRIAL IMPORT INNER MEMBRANE TRANSLOCASE SUBUNIT TIM10"/>
    <property type="match status" value="1"/>
</dbReference>
<evidence type="ECO:0000256" key="3">
    <source>
        <dbReference type="ARBA" id="ARBA00020190"/>
    </source>
</evidence>
<evidence type="ECO:0000256" key="11">
    <source>
        <dbReference type="ARBA" id="ARBA00023128"/>
    </source>
</evidence>
<keyword evidence="7" id="KW-0999">Mitochondrion inner membrane</keyword>
<dbReference type="SUPFAM" id="SSF144122">
    <property type="entry name" value="Tim10-like"/>
    <property type="match status" value="1"/>
</dbReference>
<keyword evidence="13" id="KW-1015">Disulfide bond</keyword>
<evidence type="ECO:0000256" key="15">
    <source>
        <dbReference type="ARBA" id="ARBA00067220"/>
    </source>
</evidence>
<feature type="domain" description="Tim10-like" evidence="16">
    <location>
        <begin position="92"/>
        <end position="154"/>
    </location>
</feature>
<dbReference type="GO" id="GO:0015031">
    <property type="term" value="P:protein transport"/>
    <property type="evidence" value="ECO:0007669"/>
    <property type="project" value="UniProtKB-KW"/>
</dbReference>
<evidence type="ECO:0000313" key="18">
    <source>
        <dbReference type="Proteomes" id="UP000053758"/>
    </source>
</evidence>
<dbReference type="Gene3D" id="1.10.287.810">
    <property type="entry name" value="Mitochondrial import inner membrane translocase subunit tim13 like domains"/>
    <property type="match status" value="1"/>
</dbReference>
<keyword evidence="6" id="KW-0479">Metal-binding</keyword>
<reference evidence="17" key="1">
    <citation type="submission" date="2014-07" db="EMBL/GenBank/DDBJ databases">
        <title>Draft genome sequence of the yeast Pseudozyma antarctica JCM 10317 known as a producer of lipase B which used in a wide range of industrial applications.</title>
        <authorList>
            <person name="Morita T."/>
            <person name="Saika A."/>
            <person name="Koike H."/>
        </authorList>
    </citation>
    <scope>NUCLEOTIDE SEQUENCE</scope>
    <source>
        <strain evidence="17">JCM 10317</strain>
    </source>
</reference>
<sequence>MPRHKANCTLAAASHFSASRRAFLAQEEISEFGATNGLRSRLAKFALDAASFLHLVRPSALLLDLVNIMSLFGLGGGSSPAASNAAVSSAQIEAATAELEMVTDVFNRLVSSCHAKCISTRYAEPDLNKGESICIDRCVSKFFAVNGKVNELMQSMGQAAQGGAPSGGGSFFG</sequence>
<evidence type="ECO:0000256" key="4">
    <source>
        <dbReference type="ARBA" id="ARBA00020709"/>
    </source>
</evidence>
<evidence type="ECO:0000256" key="9">
    <source>
        <dbReference type="ARBA" id="ARBA00022927"/>
    </source>
</evidence>
<dbReference type="Proteomes" id="UP000053758">
    <property type="component" value="Unassembled WGS sequence"/>
</dbReference>
<evidence type="ECO:0000256" key="5">
    <source>
        <dbReference type="ARBA" id="ARBA00022448"/>
    </source>
</evidence>